<comment type="caution">
    <text evidence="1">The sequence shown here is derived from an EMBL/GenBank/DDBJ whole genome shotgun (WGS) entry which is preliminary data.</text>
</comment>
<gene>
    <name evidence="1" type="ORF">ALQ94_101773</name>
</gene>
<evidence type="ECO:0000313" key="1">
    <source>
        <dbReference type="EMBL" id="RML52737.1"/>
    </source>
</evidence>
<reference evidence="1 2" key="1">
    <citation type="submission" date="2018-08" db="EMBL/GenBank/DDBJ databases">
        <title>Recombination of ecologically and evolutionarily significant loci maintains genetic cohesion in the Pseudomonas syringae species complex.</title>
        <authorList>
            <person name="Dillon M."/>
            <person name="Thakur S."/>
            <person name="Almeida R.N.D."/>
            <person name="Weir B.S."/>
            <person name="Guttman D.S."/>
        </authorList>
    </citation>
    <scope>NUCLEOTIDE SEQUENCE [LARGE SCALE GENOMIC DNA]</scope>
    <source>
        <strain evidence="1 2">19322</strain>
    </source>
</reference>
<dbReference type="AlphaFoldDB" id="A0A3M2WMK3"/>
<name>A0A3M2WMK3_PSEA0</name>
<proteinExistence type="predicted"/>
<evidence type="ECO:0000313" key="2">
    <source>
        <dbReference type="Proteomes" id="UP000277952"/>
    </source>
</evidence>
<accession>A0A3M2WMK3</accession>
<sequence>MLQRLTGRRFTCSAICRSAGMSVCRSGLVRELPGTGSKPGAYDLSGTTGLTCFRAASQPIAAVVTS</sequence>
<dbReference type="EMBL" id="RBNS01000185">
    <property type="protein sequence ID" value="RML52737.1"/>
    <property type="molecule type" value="Genomic_DNA"/>
</dbReference>
<protein>
    <submittedName>
        <fullName evidence="1">Uncharacterized protein</fullName>
    </submittedName>
</protein>
<dbReference type="Proteomes" id="UP000277952">
    <property type="component" value="Unassembled WGS sequence"/>
</dbReference>
<organism evidence="1 2">
    <name type="scientific">Pseudomonas amygdali pv. morsprunorum</name>
    <dbReference type="NCBI Taxonomy" id="129138"/>
    <lineage>
        <taxon>Bacteria</taxon>
        <taxon>Pseudomonadati</taxon>
        <taxon>Pseudomonadota</taxon>
        <taxon>Gammaproteobacteria</taxon>
        <taxon>Pseudomonadales</taxon>
        <taxon>Pseudomonadaceae</taxon>
        <taxon>Pseudomonas</taxon>
        <taxon>Pseudomonas amygdali</taxon>
    </lineage>
</organism>